<evidence type="ECO:0000256" key="5">
    <source>
        <dbReference type="SAM" id="MobiDB-lite"/>
    </source>
</evidence>
<evidence type="ECO:0000313" key="7">
    <source>
        <dbReference type="Proteomes" id="UP000192359"/>
    </source>
</evidence>
<evidence type="ECO:0000256" key="1">
    <source>
        <dbReference type="ARBA" id="ARBA00003416"/>
    </source>
</evidence>
<gene>
    <name evidence="6" type="ORF">A7979_09380</name>
</gene>
<reference evidence="6 7" key="1">
    <citation type="submission" date="2016-05" db="EMBL/GenBank/DDBJ databases">
        <title>Draft genome sequence of a porcine commensal Rothia nasimurium.</title>
        <authorList>
            <person name="Gaiser R.A."/>
            <person name="Van Baarlen P."/>
            <person name="Wells J.M."/>
        </authorList>
    </citation>
    <scope>NUCLEOTIDE SEQUENCE [LARGE SCALE GENOMIC DNA]</scope>
    <source>
        <strain evidence="6 7">PT-32</strain>
    </source>
</reference>
<dbReference type="GO" id="GO:0006310">
    <property type="term" value="P:DNA recombination"/>
    <property type="evidence" value="ECO:0007669"/>
    <property type="project" value="UniProtKB-KW"/>
</dbReference>
<dbReference type="Proteomes" id="UP000192359">
    <property type="component" value="Unassembled WGS sequence"/>
</dbReference>
<accession>A0A1Y1RS39</accession>
<name>A0A1Y1RS39_9MICC</name>
<dbReference type="RefSeq" id="WP_083090677.1">
    <property type="nucleotide sequence ID" value="NZ_LXWF01000003.1"/>
</dbReference>
<evidence type="ECO:0000256" key="3">
    <source>
        <dbReference type="ARBA" id="ARBA00023054"/>
    </source>
</evidence>
<evidence type="ECO:0000256" key="2">
    <source>
        <dbReference type="ARBA" id="ARBA00009840"/>
    </source>
</evidence>
<evidence type="ECO:0000313" key="6">
    <source>
        <dbReference type="EMBL" id="ORC24482.1"/>
    </source>
</evidence>
<keyword evidence="3" id="KW-0175">Coiled coil</keyword>
<sequence length="398" mass="41862">MATPTVLLSVLLALLLGGLAGFLWGRAGSGSTDALKEKNAQLTADLAAAQRAETLLTDRIAELTARAEEDDDVLLALAPLKTQLATMEKSVRTMETQRAQQYGGLAEALAESNRTGAQLRETTSALAGALRSSSARGTWGEAQLRRVVEAAGMTRHVDFTEQATATATDARGADRTVRPDMVVHLPGGKAIVCDAKAPLASYLAAQETEDAGEQAGLLAQHARALRSHVDALTAKNYWAGFESSPELVLCFVPAESALSAALTADSGLLDYASAKNVALVSPVSLLAALKAVSFSWRQDALTDNARELFTLANQLYERLGTSGNHLAGMGRTLTRTVDSYNALVGSLETRVFVTARKMTALSGQGAAPDSLSPTPLDTTVKPLTAPEFTQDRALDGPD</sequence>
<dbReference type="InterPro" id="IPR003798">
    <property type="entry name" value="DNA_recombination_RmuC"/>
</dbReference>
<protein>
    <recommendedName>
        <fullName evidence="8">DNA recombination protein RmuC</fullName>
    </recommendedName>
</protein>
<dbReference type="PANTHER" id="PTHR30563">
    <property type="entry name" value="DNA RECOMBINATION PROTEIN RMUC"/>
    <property type="match status" value="1"/>
</dbReference>
<feature type="compositionally biased region" description="Basic and acidic residues" evidence="5">
    <location>
        <begin position="389"/>
        <end position="398"/>
    </location>
</feature>
<dbReference type="EMBL" id="LXWF01000003">
    <property type="protein sequence ID" value="ORC24482.1"/>
    <property type="molecule type" value="Genomic_DNA"/>
</dbReference>
<comment type="caution">
    <text evidence="6">The sequence shown here is derived from an EMBL/GenBank/DDBJ whole genome shotgun (WGS) entry which is preliminary data.</text>
</comment>
<dbReference type="OrthoDB" id="370725at2"/>
<keyword evidence="7" id="KW-1185">Reference proteome</keyword>
<dbReference type="PANTHER" id="PTHR30563:SF0">
    <property type="entry name" value="DNA RECOMBINATION PROTEIN RMUC"/>
    <property type="match status" value="1"/>
</dbReference>
<evidence type="ECO:0008006" key="8">
    <source>
        <dbReference type="Google" id="ProtNLM"/>
    </source>
</evidence>
<proteinExistence type="inferred from homology"/>
<comment type="similarity">
    <text evidence="2">Belongs to the RmuC family.</text>
</comment>
<keyword evidence="4" id="KW-0233">DNA recombination</keyword>
<evidence type="ECO:0000256" key="4">
    <source>
        <dbReference type="ARBA" id="ARBA00023172"/>
    </source>
</evidence>
<organism evidence="6 7">
    <name type="scientific">Rothia nasimurium</name>
    <dbReference type="NCBI Taxonomy" id="85336"/>
    <lineage>
        <taxon>Bacteria</taxon>
        <taxon>Bacillati</taxon>
        <taxon>Actinomycetota</taxon>
        <taxon>Actinomycetes</taxon>
        <taxon>Micrococcales</taxon>
        <taxon>Micrococcaceae</taxon>
        <taxon>Rothia</taxon>
    </lineage>
</organism>
<dbReference type="AlphaFoldDB" id="A0A1Y1RS39"/>
<dbReference type="Pfam" id="PF02646">
    <property type="entry name" value="RmuC"/>
    <property type="match status" value="1"/>
</dbReference>
<feature type="region of interest" description="Disordered" evidence="5">
    <location>
        <begin position="363"/>
        <end position="398"/>
    </location>
</feature>
<comment type="function">
    <text evidence="1">Involved in DNA recombination.</text>
</comment>